<feature type="compositionally biased region" description="Basic residues" evidence="1">
    <location>
        <begin position="571"/>
        <end position="587"/>
    </location>
</feature>
<evidence type="ECO:0000313" key="3">
    <source>
        <dbReference type="EMBL" id="RPA70846.1"/>
    </source>
</evidence>
<evidence type="ECO:0000313" key="4">
    <source>
        <dbReference type="Proteomes" id="UP000275078"/>
    </source>
</evidence>
<feature type="domain" description="DUF6532" evidence="2">
    <location>
        <begin position="164"/>
        <end position="374"/>
    </location>
</feature>
<gene>
    <name evidence="3" type="ORF">BJ508DRAFT_336716</name>
</gene>
<protein>
    <recommendedName>
        <fullName evidence="2">DUF6532 domain-containing protein</fullName>
    </recommendedName>
</protein>
<name>A0A3N4HBR5_ASCIM</name>
<feature type="region of interest" description="Disordered" evidence="1">
    <location>
        <begin position="531"/>
        <end position="605"/>
    </location>
</feature>
<accession>A0A3N4HBR5</accession>
<feature type="region of interest" description="Disordered" evidence="1">
    <location>
        <begin position="24"/>
        <end position="52"/>
    </location>
</feature>
<proteinExistence type="predicted"/>
<organism evidence="3 4">
    <name type="scientific">Ascobolus immersus RN42</name>
    <dbReference type="NCBI Taxonomy" id="1160509"/>
    <lineage>
        <taxon>Eukaryota</taxon>
        <taxon>Fungi</taxon>
        <taxon>Dikarya</taxon>
        <taxon>Ascomycota</taxon>
        <taxon>Pezizomycotina</taxon>
        <taxon>Pezizomycetes</taxon>
        <taxon>Pezizales</taxon>
        <taxon>Ascobolaceae</taxon>
        <taxon>Ascobolus</taxon>
    </lineage>
</organism>
<reference evidence="3 4" key="1">
    <citation type="journal article" date="2018" name="Nat. Ecol. Evol.">
        <title>Pezizomycetes genomes reveal the molecular basis of ectomycorrhizal truffle lifestyle.</title>
        <authorList>
            <person name="Murat C."/>
            <person name="Payen T."/>
            <person name="Noel B."/>
            <person name="Kuo A."/>
            <person name="Morin E."/>
            <person name="Chen J."/>
            <person name="Kohler A."/>
            <person name="Krizsan K."/>
            <person name="Balestrini R."/>
            <person name="Da Silva C."/>
            <person name="Montanini B."/>
            <person name="Hainaut M."/>
            <person name="Levati E."/>
            <person name="Barry K.W."/>
            <person name="Belfiori B."/>
            <person name="Cichocki N."/>
            <person name="Clum A."/>
            <person name="Dockter R.B."/>
            <person name="Fauchery L."/>
            <person name="Guy J."/>
            <person name="Iotti M."/>
            <person name="Le Tacon F."/>
            <person name="Lindquist E.A."/>
            <person name="Lipzen A."/>
            <person name="Malagnac F."/>
            <person name="Mello A."/>
            <person name="Molinier V."/>
            <person name="Miyauchi S."/>
            <person name="Poulain J."/>
            <person name="Riccioni C."/>
            <person name="Rubini A."/>
            <person name="Sitrit Y."/>
            <person name="Splivallo R."/>
            <person name="Traeger S."/>
            <person name="Wang M."/>
            <person name="Zifcakova L."/>
            <person name="Wipf D."/>
            <person name="Zambonelli A."/>
            <person name="Paolocci F."/>
            <person name="Nowrousian M."/>
            <person name="Ottonello S."/>
            <person name="Baldrian P."/>
            <person name="Spatafora J.W."/>
            <person name="Henrissat B."/>
            <person name="Nagy L.G."/>
            <person name="Aury J.M."/>
            <person name="Wincker P."/>
            <person name="Grigoriev I.V."/>
            <person name="Bonfante P."/>
            <person name="Martin F.M."/>
        </authorList>
    </citation>
    <scope>NUCLEOTIDE SEQUENCE [LARGE SCALE GENOMIC DNA]</scope>
    <source>
        <strain evidence="3 4">RN42</strain>
    </source>
</reference>
<sequence length="605" mass="66548">LLEDSQTHDIDLLTEVEEDPVLPVTRKSKTTGGKAMVHKKPLPQDPMSSSPTYAPRLKHLGGVSPAKRVAYRPLDGRPHTQDVGRGILGARESLGPEEDVSLRRTLFPPSHPDAPFARSERSSSVASVGSSFSTMSEGALQIAVFKTEMAMPAGQLKNMFLELKEELTHHTFFHEPYHSDAELLVFCQRLWSQKLQARHDTQLAQYLKDGIDYKPLEHELTLHDPYFKAMKAHVGTVKSNFFFKSRDYLQNYFRLPTMHEKEPHKVAQYVKSLTDNLRYTTPISALHATEIKLRYISIVEPLLAPFAVHMTFTGTGASSNLDRDLKAIGSAYISLLCTAAHNVLKQWASGSPNPRGGLGNAVNQADIYFQHKVTIAAMKPSRIDSLFQLLVANITRRLDARGDIITQTQTAHEDSASDAEQEEFIKASFKRLDVIRKATNLRRSSTPALSVEPVEPTTKVGVSKKMKSSKPKTTSSLEDDKEPDSSTLASEGFEVIGHSRSRSTSVVSTTKTLPRPSTGIASFFIKQEASLVGKPGPSEERKAVQPGAPVTGDGGSPRKSISNGKATNKTAKVKSTKTKPKVKKSKKVKDPKGKGKATESDMDTE</sequence>
<feature type="non-terminal residue" evidence="3">
    <location>
        <position position="1"/>
    </location>
</feature>
<keyword evidence="4" id="KW-1185">Reference proteome</keyword>
<feature type="compositionally biased region" description="Basic and acidic residues" evidence="1">
    <location>
        <begin position="588"/>
        <end position="599"/>
    </location>
</feature>
<dbReference type="AlphaFoldDB" id="A0A3N4HBR5"/>
<dbReference type="Pfam" id="PF20149">
    <property type="entry name" value="DUF6532"/>
    <property type="match status" value="1"/>
</dbReference>
<evidence type="ECO:0000256" key="1">
    <source>
        <dbReference type="SAM" id="MobiDB-lite"/>
    </source>
</evidence>
<feature type="region of interest" description="Disordered" evidence="1">
    <location>
        <begin position="443"/>
        <end position="517"/>
    </location>
</feature>
<dbReference type="EMBL" id="ML120034">
    <property type="protein sequence ID" value="RPA70846.1"/>
    <property type="molecule type" value="Genomic_DNA"/>
</dbReference>
<dbReference type="Proteomes" id="UP000275078">
    <property type="component" value="Unassembled WGS sequence"/>
</dbReference>
<evidence type="ECO:0000259" key="2">
    <source>
        <dbReference type="Pfam" id="PF20149"/>
    </source>
</evidence>
<dbReference type="InterPro" id="IPR045341">
    <property type="entry name" value="DUF6532"/>
</dbReference>